<organism evidence="17 18">
    <name type="scientific">Legionella oakridgensis</name>
    <dbReference type="NCBI Taxonomy" id="29423"/>
    <lineage>
        <taxon>Bacteria</taxon>
        <taxon>Pseudomonadati</taxon>
        <taxon>Pseudomonadota</taxon>
        <taxon>Gammaproteobacteria</taxon>
        <taxon>Legionellales</taxon>
        <taxon>Legionellaceae</taxon>
        <taxon>Legionella</taxon>
    </lineage>
</organism>
<evidence type="ECO:0000256" key="5">
    <source>
        <dbReference type="ARBA" id="ARBA00022643"/>
    </source>
</evidence>
<evidence type="ECO:0000256" key="11">
    <source>
        <dbReference type="ARBA" id="ARBA00022840"/>
    </source>
</evidence>
<dbReference type="EC" id="2.7.7.2" evidence="15"/>
<dbReference type="UniPathway" id="UPA00277">
    <property type="reaction ID" value="UER00407"/>
</dbReference>
<dbReference type="InterPro" id="IPR015864">
    <property type="entry name" value="FAD_synthase"/>
</dbReference>
<dbReference type="NCBIfam" id="NF004163">
    <property type="entry name" value="PRK05627.1-6"/>
    <property type="match status" value="1"/>
</dbReference>
<keyword evidence="9 15" id="KW-0418">Kinase</keyword>
<comment type="caution">
    <text evidence="17">The sequence shown here is derived from an EMBL/GenBank/DDBJ whole genome shotgun (WGS) entry which is preliminary data.</text>
</comment>
<sequence length="317" mass="35427">MKLLRGVQNIPAFSAGTVATIGNFDGVHLGHQALLQQARAQADSMQLPLLLVLFEPQPNEYFHGSQAPARLSSLREKLHILRQFRVDFVICLKFNQTLSSMSPVEFAKRIIFSLLNVKLLLIGHDFHFGSKRAGDVKLLTEIASQQASTVQIFSDFTMSDERVSSTKIRQALHDNCLQRAAKLLGRPYSLCGRVVKGDGRGRQWNIPTANLGMHRPNLPLKGVFCVQVKRQGRPILAGVANLGCRPTIGGSKNVLEVHLLNFNESLYGELLEIFFLHKLREEVKFSSLEALLAQIHDDIAAAKRYFDENNKHLIVAE</sequence>
<dbReference type="SUPFAM" id="SSF52374">
    <property type="entry name" value="Nucleotidylyl transferase"/>
    <property type="match status" value="1"/>
</dbReference>
<dbReference type="NCBIfam" id="NF004162">
    <property type="entry name" value="PRK05627.1-5"/>
    <property type="match status" value="1"/>
</dbReference>
<dbReference type="Pfam" id="PF06574">
    <property type="entry name" value="FAD_syn"/>
    <property type="match status" value="1"/>
</dbReference>
<dbReference type="FunFam" id="3.40.50.620:FF:000021">
    <property type="entry name" value="Riboflavin biosynthesis protein"/>
    <property type="match status" value="1"/>
</dbReference>
<accession>A0A0W0X0I6</accession>
<evidence type="ECO:0000313" key="18">
    <source>
        <dbReference type="Proteomes" id="UP000054858"/>
    </source>
</evidence>
<dbReference type="GO" id="GO:0003919">
    <property type="term" value="F:FMN adenylyltransferase activity"/>
    <property type="evidence" value="ECO:0007669"/>
    <property type="project" value="UniProtKB-UniRule"/>
</dbReference>
<dbReference type="PANTHER" id="PTHR22749">
    <property type="entry name" value="RIBOFLAVIN KINASE/FMN ADENYLYLTRANSFERASE"/>
    <property type="match status" value="1"/>
</dbReference>
<dbReference type="NCBIfam" id="TIGR00083">
    <property type="entry name" value="ribF"/>
    <property type="match status" value="1"/>
</dbReference>
<dbReference type="PIRSF" id="PIRSF004491">
    <property type="entry name" value="FAD_Synth"/>
    <property type="match status" value="1"/>
</dbReference>
<dbReference type="EMBL" id="LNYP01000029">
    <property type="protein sequence ID" value="KTD38094.1"/>
    <property type="molecule type" value="Genomic_DNA"/>
</dbReference>
<dbReference type="CDD" id="cd02064">
    <property type="entry name" value="FAD_synthetase_N"/>
    <property type="match status" value="1"/>
</dbReference>
<dbReference type="Gene3D" id="2.40.30.30">
    <property type="entry name" value="Riboflavin kinase-like"/>
    <property type="match status" value="1"/>
</dbReference>
<proteinExistence type="inferred from homology"/>
<dbReference type="Gene3D" id="3.40.50.620">
    <property type="entry name" value="HUPs"/>
    <property type="match status" value="1"/>
</dbReference>
<dbReference type="InterPro" id="IPR004821">
    <property type="entry name" value="Cyt_trans-like"/>
</dbReference>
<dbReference type="InterPro" id="IPR014729">
    <property type="entry name" value="Rossmann-like_a/b/a_fold"/>
</dbReference>
<comment type="similarity">
    <text evidence="15">Belongs to the ribF family.</text>
</comment>
<evidence type="ECO:0000256" key="8">
    <source>
        <dbReference type="ARBA" id="ARBA00022741"/>
    </source>
</evidence>
<dbReference type="UniPathway" id="UPA00276">
    <property type="reaction ID" value="UER00406"/>
</dbReference>
<evidence type="ECO:0000256" key="15">
    <source>
        <dbReference type="PIRNR" id="PIRNR004491"/>
    </source>
</evidence>
<evidence type="ECO:0000256" key="3">
    <source>
        <dbReference type="ARBA" id="ARBA00005201"/>
    </source>
</evidence>
<evidence type="ECO:0000256" key="13">
    <source>
        <dbReference type="ARBA" id="ARBA00047880"/>
    </source>
</evidence>
<keyword evidence="10 15" id="KW-0274">FAD</keyword>
<comment type="function">
    <text evidence="1">Catalyzes the phosphorylation of riboflavin to FMN followed by the adenylation of FMN to FAD.</text>
</comment>
<keyword evidence="11 15" id="KW-0067">ATP-binding</keyword>
<protein>
    <recommendedName>
        <fullName evidence="15">Riboflavin biosynthesis protein</fullName>
    </recommendedName>
    <domain>
        <recommendedName>
            <fullName evidence="15">Riboflavin kinase</fullName>
            <ecNumber evidence="15">2.7.1.26</ecNumber>
        </recommendedName>
        <alternativeName>
            <fullName evidence="15">Flavokinase</fullName>
        </alternativeName>
    </domain>
    <domain>
        <recommendedName>
            <fullName evidence="15">FMN adenylyltransferase</fullName>
            <ecNumber evidence="15">2.7.7.2</ecNumber>
        </recommendedName>
        <alternativeName>
            <fullName evidence="15">FAD pyrophosphorylase</fullName>
        </alternativeName>
        <alternativeName>
            <fullName evidence="15">FAD synthase</fullName>
        </alternativeName>
    </domain>
</protein>
<dbReference type="NCBIfam" id="NF004159">
    <property type="entry name" value="PRK05627.1-2"/>
    <property type="match status" value="1"/>
</dbReference>
<reference evidence="17 18" key="1">
    <citation type="submission" date="2015-11" db="EMBL/GenBank/DDBJ databases">
        <title>Genomic analysis of 38 Legionella species identifies large and diverse effector repertoires.</title>
        <authorList>
            <person name="Burstein D."/>
            <person name="Amaro F."/>
            <person name="Zusman T."/>
            <person name="Lifshitz Z."/>
            <person name="Cohen O."/>
            <person name="Gilbert J.A."/>
            <person name="Pupko T."/>
            <person name="Shuman H.A."/>
            <person name="Segal G."/>
        </authorList>
    </citation>
    <scope>NUCLEOTIDE SEQUENCE [LARGE SCALE GENOMIC DNA]</scope>
    <source>
        <strain evidence="17 18">Oak Ridge-10</strain>
    </source>
</reference>
<keyword evidence="4 15" id="KW-0285">Flavoprotein</keyword>
<dbReference type="GO" id="GO:0009398">
    <property type="term" value="P:FMN biosynthetic process"/>
    <property type="evidence" value="ECO:0007669"/>
    <property type="project" value="UniProtKB-UniRule"/>
</dbReference>
<comment type="pathway">
    <text evidence="2 15">Cofactor biosynthesis; FAD biosynthesis; FAD from FMN: step 1/1.</text>
</comment>
<dbReference type="InterPro" id="IPR015865">
    <property type="entry name" value="Riboflavin_kinase_bac/euk"/>
</dbReference>
<comment type="catalytic activity">
    <reaction evidence="14 15">
        <text>FMN + ATP + H(+) = FAD + diphosphate</text>
        <dbReference type="Rhea" id="RHEA:17237"/>
        <dbReference type="ChEBI" id="CHEBI:15378"/>
        <dbReference type="ChEBI" id="CHEBI:30616"/>
        <dbReference type="ChEBI" id="CHEBI:33019"/>
        <dbReference type="ChEBI" id="CHEBI:57692"/>
        <dbReference type="ChEBI" id="CHEBI:58210"/>
        <dbReference type="EC" id="2.7.7.2"/>
    </reaction>
</comment>
<dbReference type="PATRIC" id="fig|29423.5.peg.1855"/>
<dbReference type="NCBIfam" id="TIGR00125">
    <property type="entry name" value="cyt_tran_rel"/>
    <property type="match status" value="1"/>
</dbReference>
<evidence type="ECO:0000256" key="10">
    <source>
        <dbReference type="ARBA" id="ARBA00022827"/>
    </source>
</evidence>
<name>A0A0W0X0I6_9GAMM</name>
<feature type="domain" description="Riboflavin kinase" evidence="16">
    <location>
        <begin position="183"/>
        <end position="307"/>
    </location>
</feature>
<comment type="pathway">
    <text evidence="3 15">Cofactor biosynthesis; FMN biosynthesis; FMN from riboflavin (ATP route): step 1/1.</text>
</comment>
<evidence type="ECO:0000256" key="6">
    <source>
        <dbReference type="ARBA" id="ARBA00022679"/>
    </source>
</evidence>
<dbReference type="GO" id="GO:0005524">
    <property type="term" value="F:ATP binding"/>
    <property type="evidence" value="ECO:0007669"/>
    <property type="project" value="UniProtKB-UniRule"/>
</dbReference>
<dbReference type="GO" id="GO:0009231">
    <property type="term" value="P:riboflavin biosynthetic process"/>
    <property type="evidence" value="ECO:0007669"/>
    <property type="project" value="InterPro"/>
</dbReference>
<evidence type="ECO:0000256" key="7">
    <source>
        <dbReference type="ARBA" id="ARBA00022695"/>
    </source>
</evidence>
<dbReference type="RefSeq" id="WP_025385439.1">
    <property type="nucleotide sequence ID" value="NZ_LCUA01000002.1"/>
</dbReference>
<evidence type="ECO:0000256" key="4">
    <source>
        <dbReference type="ARBA" id="ARBA00022630"/>
    </source>
</evidence>
<keyword evidence="7 15" id="KW-0548">Nucleotidyltransferase</keyword>
<dbReference type="AlphaFoldDB" id="A0A0W0X0I6"/>
<dbReference type="Pfam" id="PF01687">
    <property type="entry name" value="Flavokinase"/>
    <property type="match status" value="1"/>
</dbReference>
<evidence type="ECO:0000256" key="2">
    <source>
        <dbReference type="ARBA" id="ARBA00004726"/>
    </source>
</evidence>
<dbReference type="GO" id="GO:0006747">
    <property type="term" value="P:FAD biosynthetic process"/>
    <property type="evidence" value="ECO:0007669"/>
    <property type="project" value="UniProtKB-UniRule"/>
</dbReference>
<dbReference type="GO" id="GO:0008531">
    <property type="term" value="F:riboflavin kinase activity"/>
    <property type="evidence" value="ECO:0007669"/>
    <property type="project" value="UniProtKB-UniRule"/>
</dbReference>
<evidence type="ECO:0000256" key="12">
    <source>
        <dbReference type="ARBA" id="ARBA00023268"/>
    </source>
</evidence>
<evidence type="ECO:0000256" key="9">
    <source>
        <dbReference type="ARBA" id="ARBA00022777"/>
    </source>
</evidence>
<dbReference type="PANTHER" id="PTHR22749:SF6">
    <property type="entry name" value="RIBOFLAVIN KINASE"/>
    <property type="match status" value="1"/>
</dbReference>
<dbReference type="SMART" id="SM00904">
    <property type="entry name" value="Flavokinase"/>
    <property type="match status" value="1"/>
</dbReference>
<dbReference type="InterPro" id="IPR023465">
    <property type="entry name" value="Riboflavin_kinase_dom_sf"/>
</dbReference>
<evidence type="ECO:0000256" key="1">
    <source>
        <dbReference type="ARBA" id="ARBA00002121"/>
    </source>
</evidence>
<evidence type="ECO:0000259" key="16">
    <source>
        <dbReference type="SMART" id="SM00904"/>
    </source>
</evidence>
<evidence type="ECO:0000313" key="17">
    <source>
        <dbReference type="EMBL" id="KTD38094.1"/>
    </source>
</evidence>
<gene>
    <name evidence="17" type="primary">ribF</name>
    <name evidence="17" type="ORF">Loak_1770</name>
</gene>
<dbReference type="InterPro" id="IPR023468">
    <property type="entry name" value="Riboflavin_kinase"/>
</dbReference>
<keyword evidence="8 15" id="KW-0547">Nucleotide-binding</keyword>
<keyword evidence="6 15" id="KW-0808">Transferase</keyword>
<dbReference type="SUPFAM" id="SSF82114">
    <property type="entry name" value="Riboflavin kinase-like"/>
    <property type="match status" value="1"/>
</dbReference>
<evidence type="ECO:0000256" key="14">
    <source>
        <dbReference type="ARBA" id="ARBA00049494"/>
    </source>
</evidence>
<dbReference type="InterPro" id="IPR002606">
    <property type="entry name" value="Riboflavin_kinase_bac"/>
</dbReference>
<keyword evidence="12" id="KW-0511">Multifunctional enzyme</keyword>
<dbReference type="EC" id="2.7.1.26" evidence="15"/>
<keyword evidence="5 15" id="KW-0288">FMN</keyword>
<comment type="catalytic activity">
    <reaction evidence="13 15">
        <text>riboflavin + ATP = FMN + ADP + H(+)</text>
        <dbReference type="Rhea" id="RHEA:14357"/>
        <dbReference type="ChEBI" id="CHEBI:15378"/>
        <dbReference type="ChEBI" id="CHEBI:30616"/>
        <dbReference type="ChEBI" id="CHEBI:57986"/>
        <dbReference type="ChEBI" id="CHEBI:58210"/>
        <dbReference type="ChEBI" id="CHEBI:456216"/>
        <dbReference type="EC" id="2.7.1.26"/>
    </reaction>
</comment>
<dbReference type="Proteomes" id="UP000054858">
    <property type="component" value="Unassembled WGS sequence"/>
</dbReference>